<reference evidence="3" key="4">
    <citation type="submission" date="2024-05" db="EMBL/GenBank/DDBJ databases">
        <authorList>
            <person name="Sun Q."/>
            <person name="Zhou Y."/>
        </authorList>
    </citation>
    <scope>NUCLEOTIDE SEQUENCE</scope>
    <source>
        <strain evidence="3">CGMCC 1.15644</strain>
    </source>
</reference>
<keyword evidence="6" id="KW-1185">Reference proteome</keyword>
<feature type="chain" id="PRO_5020300360" evidence="1">
    <location>
        <begin position="22"/>
        <end position="178"/>
    </location>
</feature>
<name>A0A4R2H627_9SPHI</name>
<evidence type="ECO:0000313" key="3">
    <source>
        <dbReference type="EMBL" id="GGE38955.1"/>
    </source>
</evidence>
<comment type="caution">
    <text evidence="4">The sequence shown here is derived from an EMBL/GenBank/DDBJ whole genome shotgun (WGS) entry which is preliminary data.</text>
</comment>
<proteinExistence type="predicted"/>
<dbReference type="Proteomes" id="UP000295684">
    <property type="component" value="Unassembled WGS sequence"/>
</dbReference>
<evidence type="ECO:0000313" key="4">
    <source>
        <dbReference type="EMBL" id="TCO21477.1"/>
    </source>
</evidence>
<dbReference type="AlphaFoldDB" id="A0A4R2H627"/>
<reference evidence="6" key="2">
    <citation type="journal article" date="2019" name="Int. J. Syst. Evol. Microbiol.">
        <title>The Global Catalogue of Microorganisms (GCM) 10K type strain sequencing project: providing services to taxonomists for standard genome sequencing and annotation.</title>
        <authorList>
            <consortium name="The Broad Institute Genomics Platform"/>
            <consortium name="The Broad Institute Genome Sequencing Center for Infectious Disease"/>
            <person name="Wu L."/>
            <person name="Ma J."/>
        </authorList>
    </citation>
    <scope>NUCLEOTIDE SEQUENCE [LARGE SCALE GENOMIC DNA]</scope>
    <source>
        <strain evidence="6">CGMCC 1.15644</strain>
    </source>
</reference>
<evidence type="ECO:0000256" key="1">
    <source>
        <dbReference type="SAM" id="SignalP"/>
    </source>
</evidence>
<feature type="signal peptide" evidence="1">
    <location>
        <begin position="1"/>
        <end position="21"/>
    </location>
</feature>
<keyword evidence="1" id="KW-0732">Signal</keyword>
<dbReference type="EMBL" id="BMJO01000001">
    <property type="protein sequence ID" value="GGE38955.1"/>
    <property type="molecule type" value="Genomic_DNA"/>
</dbReference>
<gene>
    <name evidence="4" type="ORF">EV200_10768</name>
    <name evidence="3" type="ORF">GCM10011413_00640</name>
</gene>
<dbReference type="InterPro" id="IPR021782">
    <property type="entry name" value="DUF3347"/>
</dbReference>
<dbReference type="EMBL" id="SLWO01000007">
    <property type="protein sequence ID" value="TCO21477.1"/>
    <property type="molecule type" value="Genomic_DNA"/>
</dbReference>
<dbReference type="RefSeq" id="WP_132534860.1">
    <property type="nucleotide sequence ID" value="NZ_BMJO01000001.1"/>
</dbReference>
<dbReference type="Proteomes" id="UP000622648">
    <property type="component" value="Unassembled WGS sequence"/>
</dbReference>
<reference evidence="4 5" key="3">
    <citation type="submission" date="2019-03" db="EMBL/GenBank/DDBJ databases">
        <title>Genomic Encyclopedia of Type Strains, Phase IV (KMG-IV): sequencing the most valuable type-strain genomes for metagenomic binning, comparative biology and taxonomic classification.</title>
        <authorList>
            <person name="Goeker M."/>
        </authorList>
    </citation>
    <scope>NUCLEOTIDE SEQUENCE [LARGE SCALE GENOMIC DNA]</scope>
    <source>
        <strain evidence="4 5">DSM 103236</strain>
    </source>
</reference>
<evidence type="ECO:0000259" key="2">
    <source>
        <dbReference type="Pfam" id="PF11827"/>
    </source>
</evidence>
<dbReference type="Pfam" id="PF11827">
    <property type="entry name" value="DUF3347"/>
    <property type="match status" value="1"/>
</dbReference>
<protein>
    <submittedName>
        <fullName evidence="4">Uncharacterized protein DUF3347</fullName>
    </submittedName>
</protein>
<dbReference type="OrthoDB" id="5513217at2"/>
<sequence length="178" mass="20356">MKTNILIIILLMAGVNMGLHAQTRTSKQEVVTPQLAQKREDLKKLILKTYLGIKNSLVISDAQKTAGYAREFSNALGQFKFKKLSLEEMNTATTARESIKKLASQISETKDINEQRKYMEKLSEQFWTIADKVKPENTILYQQKCPMMGTTWVSDEKKIENPYYPKNMLTCGEVIAEK</sequence>
<evidence type="ECO:0000313" key="5">
    <source>
        <dbReference type="Proteomes" id="UP000295684"/>
    </source>
</evidence>
<accession>A0A4R2H627</accession>
<evidence type="ECO:0000313" key="6">
    <source>
        <dbReference type="Proteomes" id="UP000622648"/>
    </source>
</evidence>
<reference evidence="3" key="1">
    <citation type="journal article" date="2014" name="Int. J. Syst. Evol. Microbiol.">
        <title>Complete genome of a new Firmicutes species belonging to the dominant human colonic microbiota ('Ruminococcus bicirculans') reveals two chromosomes and a selective capacity to utilize plant glucans.</title>
        <authorList>
            <consortium name="NISC Comparative Sequencing Program"/>
            <person name="Wegmann U."/>
            <person name="Louis P."/>
            <person name="Goesmann A."/>
            <person name="Henrissat B."/>
            <person name="Duncan S.H."/>
            <person name="Flint H.J."/>
        </authorList>
    </citation>
    <scope>NUCLEOTIDE SEQUENCE</scope>
    <source>
        <strain evidence="3">CGMCC 1.15644</strain>
    </source>
</reference>
<feature type="domain" description="DUF3347" evidence="2">
    <location>
        <begin position="46"/>
        <end position="137"/>
    </location>
</feature>
<organism evidence="4 5">
    <name type="scientific">Pedobacter psychrotolerans</name>
    <dbReference type="NCBI Taxonomy" id="1843235"/>
    <lineage>
        <taxon>Bacteria</taxon>
        <taxon>Pseudomonadati</taxon>
        <taxon>Bacteroidota</taxon>
        <taxon>Sphingobacteriia</taxon>
        <taxon>Sphingobacteriales</taxon>
        <taxon>Sphingobacteriaceae</taxon>
        <taxon>Pedobacter</taxon>
    </lineage>
</organism>